<evidence type="ECO:0000256" key="1">
    <source>
        <dbReference type="ARBA" id="ARBA00004496"/>
    </source>
</evidence>
<protein>
    <recommendedName>
        <fullName evidence="7">Small ribosomal subunit protein uS10</fullName>
    </recommendedName>
    <alternativeName>
        <fullName evidence="8">40S ribosomal protein S20</fullName>
    </alternativeName>
</protein>
<keyword evidence="12" id="KW-1185">Reference proteome</keyword>
<evidence type="ECO:0000256" key="6">
    <source>
        <dbReference type="ARBA" id="ARBA00023274"/>
    </source>
</evidence>
<organism evidence="11 12">
    <name type="scientific">Myodes glareolus</name>
    <name type="common">Bank vole</name>
    <name type="synonym">Clethrionomys glareolus</name>
    <dbReference type="NCBI Taxonomy" id="447135"/>
    <lineage>
        <taxon>Eukaryota</taxon>
        <taxon>Metazoa</taxon>
        <taxon>Chordata</taxon>
        <taxon>Craniata</taxon>
        <taxon>Vertebrata</taxon>
        <taxon>Euteleostomi</taxon>
        <taxon>Mammalia</taxon>
        <taxon>Eutheria</taxon>
        <taxon>Euarchontoglires</taxon>
        <taxon>Glires</taxon>
        <taxon>Rodentia</taxon>
        <taxon>Myomorpha</taxon>
        <taxon>Muroidea</taxon>
        <taxon>Cricetidae</taxon>
        <taxon>Arvicolinae</taxon>
        <taxon>Myodes</taxon>
    </lineage>
</organism>
<evidence type="ECO:0000256" key="4">
    <source>
        <dbReference type="ARBA" id="ARBA00022490"/>
    </source>
</evidence>
<dbReference type="PANTHER" id="PTHR11700">
    <property type="entry name" value="30S RIBOSOMAL PROTEIN S10 FAMILY MEMBER"/>
    <property type="match status" value="1"/>
</dbReference>
<dbReference type="FunFam" id="3.30.70.600:FF:000011">
    <property type="entry name" value="Uncharacterized protein"/>
    <property type="match status" value="1"/>
</dbReference>
<dbReference type="Proteomes" id="UP001488838">
    <property type="component" value="Unassembled WGS sequence"/>
</dbReference>
<name>A0AAW0IFX9_MYOGA</name>
<keyword evidence="4" id="KW-0963">Cytoplasm</keyword>
<dbReference type="HAMAP" id="MF_00508">
    <property type="entry name" value="Ribosomal_uS10"/>
    <property type="match status" value="1"/>
</dbReference>
<dbReference type="InterPro" id="IPR027486">
    <property type="entry name" value="Ribosomal_uS10_dom"/>
</dbReference>
<reference evidence="11 12" key="1">
    <citation type="journal article" date="2023" name="bioRxiv">
        <title>Conserved and derived expression patterns and positive selection on dental genes reveal complex evolutionary context of ever-growing rodent molars.</title>
        <authorList>
            <person name="Calamari Z.T."/>
            <person name="Song A."/>
            <person name="Cohen E."/>
            <person name="Akter M."/>
            <person name="Roy R.D."/>
            <person name="Hallikas O."/>
            <person name="Christensen M.M."/>
            <person name="Li P."/>
            <person name="Marangoni P."/>
            <person name="Jernvall J."/>
            <person name="Klein O.D."/>
        </authorList>
    </citation>
    <scope>NUCLEOTIDE SEQUENCE [LARGE SCALE GENOMIC DNA]</scope>
    <source>
        <strain evidence="11">V071</strain>
    </source>
</reference>
<evidence type="ECO:0000256" key="5">
    <source>
        <dbReference type="ARBA" id="ARBA00022980"/>
    </source>
</evidence>
<dbReference type="SMART" id="SM01403">
    <property type="entry name" value="Ribosomal_S10"/>
    <property type="match status" value="1"/>
</dbReference>
<dbReference type="GO" id="GO:0003735">
    <property type="term" value="F:structural constituent of ribosome"/>
    <property type="evidence" value="ECO:0007669"/>
    <property type="project" value="InterPro"/>
</dbReference>
<evidence type="ECO:0000256" key="7">
    <source>
        <dbReference type="ARBA" id="ARBA00035162"/>
    </source>
</evidence>
<keyword evidence="6" id="KW-0687">Ribonucleoprotein</keyword>
<sequence>MPVEPKVAIHCIRITLTSHNVKSLKKMYTDLIRGAKGKKLKVKGLVHMPTKTLRITTRKTPCGEGSKMWDCFQMRIHKRLIDLHSPSEIVKQITSISIESGVEVEVTIADA</sequence>
<evidence type="ECO:0000256" key="2">
    <source>
        <dbReference type="ARBA" id="ARBA00007102"/>
    </source>
</evidence>
<comment type="function">
    <text evidence="9">Component of the small ribosomal subunit. The ribosome is a large ribonucleoprotein complex responsible for the synthesis of proteins in the cell.</text>
</comment>
<dbReference type="InterPro" id="IPR001848">
    <property type="entry name" value="Ribosomal_uS10"/>
</dbReference>
<comment type="subunit">
    <text evidence="3">Component of the 40S small ribosomal subunit.</text>
</comment>
<evidence type="ECO:0000313" key="11">
    <source>
        <dbReference type="EMBL" id="KAK7813212.1"/>
    </source>
</evidence>
<evidence type="ECO:0000256" key="8">
    <source>
        <dbReference type="ARBA" id="ARBA00035450"/>
    </source>
</evidence>
<evidence type="ECO:0000259" key="10">
    <source>
        <dbReference type="SMART" id="SM01403"/>
    </source>
</evidence>
<dbReference type="GO" id="GO:0015935">
    <property type="term" value="C:small ribosomal subunit"/>
    <property type="evidence" value="ECO:0007669"/>
    <property type="project" value="InterPro"/>
</dbReference>
<feature type="domain" description="Small ribosomal subunit protein uS10" evidence="10">
    <location>
        <begin position="13"/>
        <end position="107"/>
    </location>
</feature>
<dbReference type="AlphaFoldDB" id="A0AAW0IFX9"/>
<dbReference type="Pfam" id="PF00338">
    <property type="entry name" value="Ribosomal_S10"/>
    <property type="match status" value="1"/>
</dbReference>
<dbReference type="SUPFAM" id="SSF54999">
    <property type="entry name" value="Ribosomal protein S10"/>
    <property type="match status" value="1"/>
</dbReference>
<dbReference type="GO" id="GO:0006412">
    <property type="term" value="P:translation"/>
    <property type="evidence" value="ECO:0007669"/>
    <property type="project" value="InterPro"/>
</dbReference>
<dbReference type="NCBIfam" id="TIGR01046">
    <property type="entry name" value="uS10_euk_arch"/>
    <property type="match status" value="1"/>
</dbReference>
<dbReference type="EMBL" id="JBBHLL010000138">
    <property type="protein sequence ID" value="KAK7813212.1"/>
    <property type="molecule type" value="Genomic_DNA"/>
</dbReference>
<evidence type="ECO:0000313" key="12">
    <source>
        <dbReference type="Proteomes" id="UP001488838"/>
    </source>
</evidence>
<comment type="similarity">
    <text evidence="2">Belongs to the universal ribosomal protein uS10 family.</text>
</comment>
<gene>
    <name evidence="11" type="ORF">U0070_005117</name>
</gene>
<dbReference type="InterPro" id="IPR005729">
    <property type="entry name" value="Ribosomal_uS10_euk/arc"/>
</dbReference>
<accession>A0AAW0IFX9</accession>
<evidence type="ECO:0000256" key="3">
    <source>
        <dbReference type="ARBA" id="ARBA00011542"/>
    </source>
</evidence>
<keyword evidence="5" id="KW-0689">Ribosomal protein</keyword>
<comment type="caution">
    <text evidence="11">The sequence shown here is derived from an EMBL/GenBank/DDBJ whole genome shotgun (WGS) entry which is preliminary data.</text>
</comment>
<dbReference type="PRINTS" id="PR00971">
    <property type="entry name" value="RIBOSOMALS10"/>
</dbReference>
<evidence type="ECO:0000256" key="9">
    <source>
        <dbReference type="ARBA" id="ARBA00045746"/>
    </source>
</evidence>
<proteinExistence type="inferred from homology"/>
<dbReference type="GO" id="GO:0022626">
    <property type="term" value="C:cytosolic ribosome"/>
    <property type="evidence" value="ECO:0007669"/>
    <property type="project" value="UniProtKB-ARBA"/>
</dbReference>
<dbReference type="InterPro" id="IPR036838">
    <property type="entry name" value="Ribosomal_uS10_dom_sf"/>
</dbReference>
<comment type="subcellular location">
    <subcellularLocation>
        <location evidence="1">Cytoplasm</location>
    </subcellularLocation>
</comment>
<dbReference type="Gene3D" id="3.30.70.600">
    <property type="entry name" value="Ribosomal protein S10 domain"/>
    <property type="match status" value="1"/>
</dbReference>